<organism evidence="1">
    <name type="scientific">Menopon gallinae</name>
    <name type="common">poultry shaft louse</name>
    <dbReference type="NCBI Taxonomy" id="328185"/>
    <lineage>
        <taxon>Eukaryota</taxon>
        <taxon>Metazoa</taxon>
        <taxon>Ecdysozoa</taxon>
        <taxon>Arthropoda</taxon>
        <taxon>Hexapoda</taxon>
        <taxon>Insecta</taxon>
        <taxon>Pterygota</taxon>
        <taxon>Neoptera</taxon>
        <taxon>Paraneoptera</taxon>
        <taxon>Psocodea</taxon>
        <taxon>Troctomorpha</taxon>
        <taxon>Phthiraptera</taxon>
        <taxon>Amblycera</taxon>
        <taxon>Menoponidae</taxon>
        <taxon>Menopon</taxon>
    </lineage>
</organism>
<reference evidence="1" key="1">
    <citation type="journal article" date="2024" name="Gigascience">
        <title>Chromosome-level genome of the poultry shaft louse Menopon gallinae provides insight into the host-switching and adaptive evolution of parasitic lice.</title>
        <authorList>
            <person name="Xu Y."/>
            <person name="Ma L."/>
            <person name="Liu S."/>
            <person name="Liang Y."/>
            <person name="Liu Q."/>
            <person name="He Z."/>
            <person name="Tian L."/>
            <person name="Duan Y."/>
            <person name="Cai W."/>
            <person name="Li H."/>
            <person name="Song F."/>
        </authorList>
    </citation>
    <scope>NUCLEOTIDE SEQUENCE</scope>
    <source>
        <strain evidence="1">Cailab_2023a</strain>
    </source>
</reference>
<gene>
    <name evidence="1" type="ORF">PYX00_002602</name>
</gene>
<evidence type="ECO:0000313" key="1">
    <source>
        <dbReference type="EMBL" id="KAL0281692.1"/>
    </source>
</evidence>
<comment type="caution">
    <text evidence="1">The sequence shown here is derived from an EMBL/GenBank/DDBJ whole genome shotgun (WGS) entry which is preliminary data.</text>
</comment>
<proteinExistence type="predicted"/>
<dbReference type="AlphaFoldDB" id="A0AAW2IIP9"/>
<dbReference type="EMBL" id="JARGDH010000001">
    <property type="protein sequence ID" value="KAL0281692.1"/>
    <property type="molecule type" value="Genomic_DNA"/>
</dbReference>
<sequence length="158" mass="18178">MERFVVCRRPMWSEATARNRNVHPKVAAAHKTVAIKKIRGYSTMGVYYEDSDYCRPDSYEAVSETYMEYMQQIYATNNTATGNRNLYNSTVHTVPGLSDATRLQHLKSIRIGEAVKVISNIAITKPTSREQKKSHWSDAFRKTVFLRLISVMCSSYRQ</sequence>
<protein>
    <submittedName>
        <fullName evidence="1">Uncharacterized protein</fullName>
    </submittedName>
</protein>
<accession>A0AAW2IIP9</accession>
<name>A0AAW2IIP9_9NEOP</name>